<dbReference type="PROSITE" id="PS00010">
    <property type="entry name" value="ASX_HYDROXYL"/>
    <property type="match status" value="1"/>
</dbReference>
<keyword evidence="3 11" id="KW-0732">Signal</keyword>
<keyword evidence="6" id="KW-0520">NAD</keyword>
<keyword evidence="2 8" id="KW-0245">EGF-like domain</keyword>
<dbReference type="InterPro" id="IPR000742">
    <property type="entry name" value="EGF"/>
</dbReference>
<protein>
    <submittedName>
        <fullName evidence="14">Aldehyde dehydrogenase family 8 member A1</fullName>
    </submittedName>
</protein>
<dbReference type="PANTHER" id="PTHR43720">
    <property type="entry name" value="2-AMINOMUCONIC SEMIALDEHYDE DEHYDROGENASE"/>
    <property type="match status" value="1"/>
</dbReference>
<dbReference type="CDD" id="cd07093">
    <property type="entry name" value="ALDH_F8_HMSADH"/>
    <property type="match status" value="1"/>
</dbReference>
<evidence type="ECO:0000256" key="11">
    <source>
        <dbReference type="SAM" id="SignalP"/>
    </source>
</evidence>
<organism evidence="14 15">
    <name type="scientific">Stylophora pistillata</name>
    <name type="common">Smooth cauliflower coral</name>
    <dbReference type="NCBI Taxonomy" id="50429"/>
    <lineage>
        <taxon>Eukaryota</taxon>
        <taxon>Metazoa</taxon>
        <taxon>Cnidaria</taxon>
        <taxon>Anthozoa</taxon>
        <taxon>Hexacorallia</taxon>
        <taxon>Scleractinia</taxon>
        <taxon>Astrocoeniina</taxon>
        <taxon>Pocilloporidae</taxon>
        <taxon>Stylophora</taxon>
    </lineage>
</organism>
<dbReference type="GO" id="GO:0016620">
    <property type="term" value="F:oxidoreductase activity, acting on the aldehyde or oxo group of donors, NAD or NADP as acceptor"/>
    <property type="evidence" value="ECO:0007669"/>
    <property type="project" value="InterPro"/>
</dbReference>
<dbReference type="PROSITE" id="PS01187">
    <property type="entry name" value="EGF_CA"/>
    <property type="match status" value="1"/>
</dbReference>
<dbReference type="Pfam" id="PF00147">
    <property type="entry name" value="Fibrinogen_C"/>
    <property type="match status" value="1"/>
</dbReference>
<keyword evidence="4" id="KW-0677">Repeat</keyword>
<dbReference type="FunFam" id="2.10.25.10:FF:000038">
    <property type="entry name" value="Fibrillin 2"/>
    <property type="match status" value="1"/>
</dbReference>
<dbReference type="Pfam" id="PF00171">
    <property type="entry name" value="Aldedh"/>
    <property type="match status" value="1"/>
</dbReference>
<accession>A0A2B4RA49</accession>
<dbReference type="Gene3D" id="3.40.605.10">
    <property type="entry name" value="Aldehyde Dehydrogenase, Chain A, domain 1"/>
    <property type="match status" value="2"/>
</dbReference>
<evidence type="ECO:0000256" key="7">
    <source>
        <dbReference type="ARBA" id="ARBA00023157"/>
    </source>
</evidence>
<dbReference type="Gene3D" id="3.90.215.10">
    <property type="entry name" value="Gamma Fibrinogen, chain A, domain 1"/>
    <property type="match status" value="1"/>
</dbReference>
<dbReference type="InterPro" id="IPR015590">
    <property type="entry name" value="Aldehyde_DH_dom"/>
</dbReference>
<dbReference type="InterPro" id="IPR014716">
    <property type="entry name" value="Fibrinogen_a/b/g_C_1"/>
</dbReference>
<dbReference type="AlphaFoldDB" id="A0A2B4RA49"/>
<feature type="signal peptide" evidence="11">
    <location>
        <begin position="1"/>
        <end position="17"/>
    </location>
</feature>
<keyword evidence="15" id="KW-1185">Reference proteome</keyword>
<evidence type="ECO:0000256" key="9">
    <source>
        <dbReference type="PROSITE-ProRule" id="PRU10007"/>
    </source>
</evidence>
<evidence type="ECO:0000313" key="14">
    <source>
        <dbReference type="EMBL" id="PFX14521.1"/>
    </source>
</evidence>
<dbReference type="InterPro" id="IPR002181">
    <property type="entry name" value="Fibrinogen_a/b/g_C_dom"/>
</dbReference>
<proteinExistence type="inferred from homology"/>
<dbReference type="Gene3D" id="3.40.309.10">
    <property type="entry name" value="Aldehyde Dehydrogenase, Chain A, domain 2"/>
    <property type="match status" value="1"/>
</dbReference>
<dbReference type="PROSITE" id="PS51406">
    <property type="entry name" value="FIBRINOGEN_C_2"/>
    <property type="match status" value="1"/>
</dbReference>
<dbReference type="NCBIfam" id="NF040941">
    <property type="entry name" value="GGGWT_bact"/>
    <property type="match status" value="1"/>
</dbReference>
<evidence type="ECO:0000256" key="8">
    <source>
        <dbReference type="PROSITE-ProRule" id="PRU00076"/>
    </source>
</evidence>
<dbReference type="PROSITE" id="PS01186">
    <property type="entry name" value="EGF_2"/>
    <property type="match status" value="1"/>
</dbReference>
<dbReference type="PROSITE" id="PS50026">
    <property type="entry name" value="EGF_3"/>
    <property type="match status" value="1"/>
</dbReference>
<dbReference type="EMBL" id="LSMT01000768">
    <property type="protein sequence ID" value="PFX14521.1"/>
    <property type="molecule type" value="Genomic_DNA"/>
</dbReference>
<dbReference type="OrthoDB" id="7735550at2759"/>
<dbReference type="InterPro" id="IPR029510">
    <property type="entry name" value="Ald_DH_CS_GLU"/>
</dbReference>
<evidence type="ECO:0000256" key="6">
    <source>
        <dbReference type="ARBA" id="ARBA00023027"/>
    </source>
</evidence>
<comment type="caution">
    <text evidence="14">The sequence shown here is derived from an EMBL/GenBank/DDBJ whole genome shotgun (WGS) entry which is preliminary data.</text>
</comment>
<dbReference type="CDD" id="cd00054">
    <property type="entry name" value="EGF_CA"/>
    <property type="match status" value="1"/>
</dbReference>
<dbReference type="InterPro" id="IPR024731">
    <property type="entry name" value="NELL2-like_EGF"/>
</dbReference>
<dbReference type="PROSITE" id="PS00687">
    <property type="entry name" value="ALDEHYDE_DEHYDR_GLU"/>
    <property type="match status" value="1"/>
</dbReference>
<dbReference type="InterPro" id="IPR001881">
    <property type="entry name" value="EGF-like_Ca-bd_dom"/>
</dbReference>
<dbReference type="CDD" id="cd00087">
    <property type="entry name" value="FReD"/>
    <property type="match status" value="1"/>
</dbReference>
<reference evidence="15" key="1">
    <citation type="journal article" date="2017" name="bioRxiv">
        <title>Comparative analysis of the genomes of Stylophora pistillata and Acropora digitifera provides evidence for extensive differences between species of corals.</title>
        <authorList>
            <person name="Voolstra C.R."/>
            <person name="Li Y."/>
            <person name="Liew Y.J."/>
            <person name="Baumgarten S."/>
            <person name="Zoccola D."/>
            <person name="Flot J.-F."/>
            <person name="Tambutte S."/>
            <person name="Allemand D."/>
            <person name="Aranda M."/>
        </authorList>
    </citation>
    <scope>NUCLEOTIDE SEQUENCE [LARGE SCALE GENOMIC DNA]</scope>
</reference>
<dbReference type="STRING" id="50429.A0A2B4RA49"/>
<dbReference type="Pfam" id="PF12947">
    <property type="entry name" value="EGF_3"/>
    <property type="match status" value="1"/>
</dbReference>
<comment type="caution">
    <text evidence="8">Lacks conserved residue(s) required for the propagation of feature annotation.</text>
</comment>
<comment type="similarity">
    <text evidence="1 10">Belongs to the aldehyde dehydrogenase family.</text>
</comment>
<dbReference type="SMART" id="SM00181">
    <property type="entry name" value="EGF"/>
    <property type="match status" value="1"/>
</dbReference>
<dbReference type="InterPro" id="IPR016162">
    <property type="entry name" value="Ald_DH_N"/>
</dbReference>
<dbReference type="PANTHER" id="PTHR43720:SF2">
    <property type="entry name" value="2-AMINOMUCONIC SEMIALDEHYDE DEHYDROGENASE"/>
    <property type="match status" value="1"/>
</dbReference>
<dbReference type="SUPFAM" id="SSF53720">
    <property type="entry name" value="ALDH-like"/>
    <property type="match status" value="1"/>
</dbReference>
<gene>
    <name evidence="14" type="primary">aldh8a1</name>
    <name evidence="14" type="ORF">AWC38_SpisGene21315</name>
</gene>
<dbReference type="InterPro" id="IPR018097">
    <property type="entry name" value="EGF_Ca-bd_CS"/>
</dbReference>
<dbReference type="SUPFAM" id="SSF56496">
    <property type="entry name" value="Fibrinogen C-terminal domain-like"/>
    <property type="match status" value="1"/>
</dbReference>
<dbReference type="Gene3D" id="2.10.25.10">
    <property type="entry name" value="Laminin"/>
    <property type="match status" value="1"/>
</dbReference>
<evidence type="ECO:0000256" key="5">
    <source>
        <dbReference type="ARBA" id="ARBA00023002"/>
    </source>
</evidence>
<keyword evidence="5 10" id="KW-0560">Oxidoreductase</keyword>
<keyword evidence="7" id="KW-1015">Disulfide bond</keyword>
<feature type="domain" description="EGF-like" evidence="12">
    <location>
        <begin position="42"/>
        <end position="81"/>
    </location>
</feature>
<dbReference type="SMART" id="SM00186">
    <property type="entry name" value="FBG"/>
    <property type="match status" value="1"/>
</dbReference>
<dbReference type="FunFam" id="3.40.605.10:FF:000007">
    <property type="entry name" value="NAD/NADP-dependent betaine aldehyde dehydrogenase"/>
    <property type="match status" value="1"/>
</dbReference>
<evidence type="ECO:0000313" key="15">
    <source>
        <dbReference type="Proteomes" id="UP000225706"/>
    </source>
</evidence>
<dbReference type="SUPFAM" id="SSF57196">
    <property type="entry name" value="EGF/Laminin"/>
    <property type="match status" value="1"/>
</dbReference>
<evidence type="ECO:0000256" key="3">
    <source>
        <dbReference type="ARBA" id="ARBA00022729"/>
    </source>
</evidence>
<name>A0A2B4RA49_STYPI</name>
<evidence type="ECO:0000256" key="10">
    <source>
        <dbReference type="RuleBase" id="RU003345"/>
    </source>
</evidence>
<feature type="chain" id="PRO_5013219505" evidence="11">
    <location>
        <begin position="18"/>
        <end position="660"/>
    </location>
</feature>
<feature type="domain" description="Fibrinogen C-terminal" evidence="13">
    <location>
        <begin position="77"/>
        <end position="208"/>
    </location>
</feature>
<dbReference type="SMART" id="SM00179">
    <property type="entry name" value="EGF_CA"/>
    <property type="match status" value="1"/>
</dbReference>
<dbReference type="InterPro" id="IPR036056">
    <property type="entry name" value="Fibrinogen-like_C"/>
</dbReference>
<feature type="active site" evidence="9">
    <location>
        <position position="460"/>
    </location>
</feature>
<evidence type="ECO:0000256" key="4">
    <source>
        <dbReference type="ARBA" id="ARBA00022737"/>
    </source>
</evidence>
<evidence type="ECO:0000259" key="12">
    <source>
        <dbReference type="PROSITE" id="PS50026"/>
    </source>
</evidence>
<dbReference type="InterPro" id="IPR000152">
    <property type="entry name" value="EGF-type_Asp/Asn_hydroxyl_site"/>
</dbReference>
<dbReference type="Proteomes" id="UP000225706">
    <property type="component" value="Unassembled WGS sequence"/>
</dbReference>
<evidence type="ECO:0000256" key="2">
    <source>
        <dbReference type="ARBA" id="ARBA00022536"/>
    </source>
</evidence>
<sequence>MELVLGCVCILSELITALLYCNLRNVSINYCWCLYLCHFYIDIDECSSSNGCDVNADCHNNQGSYSCSCKSGFIGNGKSCQRARNCGELYNTGARSNGVYIIDPDGSGDFNVYCDHTTSGGGWTVFQKRLDGSVDFFRTWYHYKHGFGYTTSEFWLGLGKIHRLTSSGVYELRIDLEDFDGNAVYAEYTTFKVESEGSDYTLRIGSYSVYRQKNNKMASEMLVLENFIGGKFVPCTNHIDSYDKSTGKVHCKVPDCNEDEVDLAVKAANEAFERAGIMRKIADLIETQFDEFAEAESKDQGKPVLLARTVDIPRACLNFRFFASTIISSSAENHANVLESVGVLNCTIRSPVGVAGLISPWNLPIYLLTFKIAPAIASGNTVVCKPSEMTSVTAWMMAKVLNEAGLPPGVVNLVMGTGPKAGAAIVRHPDVPVISFTGSTVTGQAITEMTAPYYKKTSLELGGKNAAIIFDDADLEKSIATTVRQLKVGAPKDPATNVGALVSKEHLAKVLGYVKLAVNEGGKIVCGEGKDSPLELPNPYTEGYFMRPTVITGLSDNTRCMQEEIFGPVVAIVPFENEEEVIKRANGVKYGLAAVIWSENLSRTHRVAKRLQAGTVWCNCWLVRDLNMPFGGVKASGIGREGARESYEFYTEVKTVCVKM</sequence>
<dbReference type="InterPro" id="IPR016161">
    <property type="entry name" value="Ald_DH/histidinol_DH"/>
</dbReference>
<evidence type="ECO:0000256" key="1">
    <source>
        <dbReference type="ARBA" id="ARBA00009986"/>
    </source>
</evidence>
<dbReference type="GO" id="GO:0005509">
    <property type="term" value="F:calcium ion binding"/>
    <property type="evidence" value="ECO:0007669"/>
    <property type="project" value="InterPro"/>
</dbReference>
<dbReference type="InterPro" id="IPR016163">
    <property type="entry name" value="Ald_DH_C"/>
</dbReference>
<evidence type="ECO:0000259" key="13">
    <source>
        <dbReference type="PROSITE" id="PS51406"/>
    </source>
</evidence>